<dbReference type="EMBL" id="BMXK01000012">
    <property type="protein sequence ID" value="GHD12101.1"/>
    <property type="molecule type" value="Genomic_DNA"/>
</dbReference>
<proteinExistence type="predicted"/>
<reference evidence="2" key="1">
    <citation type="journal article" date="2019" name="Int. J. Syst. Evol. Microbiol.">
        <title>The Global Catalogue of Microorganisms (GCM) 10K type strain sequencing project: providing services to taxonomists for standard genome sequencing and annotation.</title>
        <authorList>
            <consortium name="The Broad Institute Genomics Platform"/>
            <consortium name="The Broad Institute Genome Sequencing Center for Infectious Disease"/>
            <person name="Wu L."/>
            <person name="Ma J."/>
        </authorList>
    </citation>
    <scope>NUCLEOTIDE SEQUENCE [LARGE SCALE GENOMIC DNA]</scope>
    <source>
        <strain evidence="2">KCTC 19466</strain>
    </source>
</reference>
<accession>A0ABQ3GMJ4</accession>
<protein>
    <recommendedName>
        <fullName evidence="3">AbiEi antitoxin C-terminal domain-containing protein</fullName>
    </recommendedName>
</protein>
<name>A0ABQ3GMJ4_9MICC</name>
<keyword evidence="2" id="KW-1185">Reference proteome</keyword>
<evidence type="ECO:0000313" key="1">
    <source>
        <dbReference type="EMBL" id="GHD12101.1"/>
    </source>
</evidence>
<sequence length="205" mass="21835">MDNRGGAGGGREFFVEGSPFRAGELTAMEREGTLERVLPGLWAPAPFVDTAQSRARAVALVLSGIDAVAVCGETAAWLYGVAESPRAIDTVVKRFLRSPRNAPGPPLRIVSLGVGPSDVLTMSGVPLTTPLRTAFDAAVHFGDDRDAVRVVRRFLRSGHLAVDVESLVAKINEVKRRPGKLRALARVDDAARGLPHQPVVLDRAG</sequence>
<gene>
    <name evidence="1" type="ORF">GCM10008096_27200</name>
</gene>
<dbReference type="RefSeq" id="WP_189351137.1">
    <property type="nucleotide sequence ID" value="NZ_BMXK01000012.1"/>
</dbReference>
<evidence type="ECO:0000313" key="2">
    <source>
        <dbReference type="Proteomes" id="UP000642819"/>
    </source>
</evidence>
<organism evidence="1 2">
    <name type="scientific">Zhihengliuella salsuginis</name>
    <dbReference type="NCBI Taxonomy" id="578222"/>
    <lineage>
        <taxon>Bacteria</taxon>
        <taxon>Bacillati</taxon>
        <taxon>Actinomycetota</taxon>
        <taxon>Actinomycetes</taxon>
        <taxon>Micrococcales</taxon>
        <taxon>Micrococcaceae</taxon>
        <taxon>Zhihengliuella</taxon>
    </lineage>
</organism>
<comment type="caution">
    <text evidence="1">The sequence shown here is derived from an EMBL/GenBank/DDBJ whole genome shotgun (WGS) entry which is preliminary data.</text>
</comment>
<evidence type="ECO:0008006" key="3">
    <source>
        <dbReference type="Google" id="ProtNLM"/>
    </source>
</evidence>
<dbReference type="Proteomes" id="UP000642819">
    <property type="component" value="Unassembled WGS sequence"/>
</dbReference>